<feature type="region of interest" description="Disordered" evidence="1">
    <location>
        <begin position="108"/>
        <end position="129"/>
    </location>
</feature>
<reference evidence="3 4" key="1">
    <citation type="submission" date="2018-06" db="EMBL/GenBank/DDBJ databases">
        <authorList>
            <consortium name="Pathogen Informatics"/>
            <person name="Doyle S."/>
        </authorList>
    </citation>
    <scope>NUCLEOTIDE SEQUENCE [LARGE SCALE GENOMIC DNA]</scope>
    <source>
        <strain evidence="3 4">NCTC10376</strain>
    </source>
</reference>
<protein>
    <submittedName>
        <fullName evidence="3">Phage minor tail protein G</fullName>
    </submittedName>
</protein>
<dbReference type="Pfam" id="PF06894">
    <property type="entry name" value="Phage_TAC_2"/>
    <property type="match status" value="1"/>
</dbReference>
<proteinExistence type="predicted"/>
<dbReference type="Proteomes" id="UP000254331">
    <property type="component" value="Unassembled WGS sequence"/>
</dbReference>
<feature type="compositionally biased region" description="Polar residues" evidence="1">
    <location>
        <begin position="108"/>
        <end position="121"/>
    </location>
</feature>
<organism evidence="3 4">
    <name type="scientific">Proteus vulgaris</name>
    <dbReference type="NCBI Taxonomy" id="585"/>
    <lineage>
        <taxon>Bacteria</taxon>
        <taxon>Pseudomonadati</taxon>
        <taxon>Pseudomonadota</taxon>
        <taxon>Gammaproteobacteria</taxon>
        <taxon>Enterobacterales</taxon>
        <taxon>Morganellaceae</taxon>
        <taxon>Proteus</taxon>
    </lineage>
</organism>
<sequence length="129" mass="14693">MFLKKKEFTYSDNTIVLYELSALQRIEYFDFLVEQSEKNDDIEKVEGVKKTALIIRVNTESNAWLVSRSLAHGGSDDVEQIYNDVLSTWPPEALEKASKEVLVISGMAQTENTENESVQSDVQEESLEK</sequence>
<dbReference type="RefSeq" id="WP_115370647.1">
    <property type="nucleotide sequence ID" value="NZ_CAXOHZ010000018.1"/>
</dbReference>
<evidence type="ECO:0000313" key="3">
    <source>
        <dbReference type="EMBL" id="SUC16392.1"/>
    </source>
</evidence>
<evidence type="ECO:0000256" key="1">
    <source>
        <dbReference type="SAM" id="MobiDB-lite"/>
    </source>
</evidence>
<dbReference type="EMBL" id="UGTW01000001">
    <property type="protein sequence ID" value="SUC16392.1"/>
    <property type="molecule type" value="Genomic_DNA"/>
</dbReference>
<accession>A0A379FAD4</accession>
<dbReference type="InterPro" id="IPR010027">
    <property type="entry name" value="Tail_assembly_G"/>
</dbReference>
<name>A0A379FAD4_PROVU</name>
<dbReference type="NCBIfam" id="TIGR01674">
    <property type="entry name" value="phage_lambda_G"/>
    <property type="match status" value="1"/>
</dbReference>
<evidence type="ECO:0000259" key="2">
    <source>
        <dbReference type="Pfam" id="PF06894"/>
    </source>
</evidence>
<dbReference type="AlphaFoldDB" id="A0A379FAD4"/>
<gene>
    <name evidence="3" type="ORF">NCTC10376_02290</name>
</gene>
<evidence type="ECO:0000313" key="4">
    <source>
        <dbReference type="Proteomes" id="UP000254331"/>
    </source>
</evidence>
<feature type="domain" description="Tail assembly protein G" evidence="2">
    <location>
        <begin position="1"/>
        <end position="116"/>
    </location>
</feature>